<name>A0A9Q0T1Q4_SALPP</name>
<organism evidence="1 2">
    <name type="scientific">Salix purpurea</name>
    <name type="common">Purple osier willow</name>
    <dbReference type="NCBI Taxonomy" id="77065"/>
    <lineage>
        <taxon>Eukaryota</taxon>
        <taxon>Viridiplantae</taxon>
        <taxon>Streptophyta</taxon>
        <taxon>Embryophyta</taxon>
        <taxon>Tracheophyta</taxon>
        <taxon>Spermatophyta</taxon>
        <taxon>Magnoliopsida</taxon>
        <taxon>eudicotyledons</taxon>
        <taxon>Gunneridae</taxon>
        <taxon>Pentapetalae</taxon>
        <taxon>rosids</taxon>
        <taxon>fabids</taxon>
        <taxon>Malpighiales</taxon>
        <taxon>Salicaceae</taxon>
        <taxon>Saliceae</taxon>
        <taxon>Salix</taxon>
    </lineage>
</organism>
<evidence type="ECO:0000313" key="2">
    <source>
        <dbReference type="Proteomes" id="UP001151532"/>
    </source>
</evidence>
<dbReference type="AlphaFoldDB" id="A0A9Q0T1Q4"/>
<dbReference type="EMBL" id="JAPFFK010000017">
    <property type="protein sequence ID" value="KAJ6697757.1"/>
    <property type="molecule type" value="Genomic_DNA"/>
</dbReference>
<reference evidence="1" key="1">
    <citation type="submission" date="2022-11" db="EMBL/GenBank/DDBJ databases">
        <authorList>
            <person name="Hyden B.L."/>
            <person name="Feng K."/>
            <person name="Yates T."/>
            <person name="Jawdy S."/>
            <person name="Smart L.B."/>
            <person name="Muchero W."/>
        </authorList>
    </citation>
    <scope>NUCLEOTIDE SEQUENCE</scope>
    <source>
        <tissue evidence="1">Shoot tip</tissue>
    </source>
</reference>
<proteinExistence type="predicted"/>
<accession>A0A9Q0T1Q4</accession>
<protein>
    <submittedName>
        <fullName evidence="1">Uncharacterized protein</fullName>
    </submittedName>
</protein>
<evidence type="ECO:0000313" key="1">
    <source>
        <dbReference type="EMBL" id="KAJ6697757.1"/>
    </source>
</evidence>
<dbReference type="Proteomes" id="UP001151532">
    <property type="component" value="Chromosome 6"/>
</dbReference>
<gene>
    <name evidence="1" type="ORF">OIU79_011334</name>
</gene>
<reference evidence="1" key="2">
    <citation type="journal article" date="2023" name="Int. J. Mol. Sci.">
        <title>De Novo Assembly and Annotation of 11 Diverse Shrub Willow (Salix) Genomes Reveals Novel Gene Organization in Sex-Linked Regions.</title>
        <authorList>
            <person name="Hyden B."/>
            <person name="Feng K."/>
            <person name="Yates T.B."/>
            <person name="Jawdy S."/>
            <person name="Cereghino C."/>
            <person name="Smart L.B."/>
            <person name="Muchero W."/>
        </authorList>
    </citation>
    <scope>NUCLEOTIDE SEQUENCE</scope>
    <source>
        <tissue evidence="1">Shoot tip</tissue>
    </source>
</reference>
<comment type="caution">
    <text evidence="1">The sequence shown here is derived from an EMBL/GenBank/DDBJ whole genome shotgun (WGS) entry which is preliminary data.</text>
</comment>
<keyword evidence="2" id="KW-1185">Reference proteome</keyword>
<sequence>MKQKTFNYRFVTFSPNYYFRFRRGGLLPDSNQRSSLLITNLKFELFTVSFNVT</sequence>